<dbReference type="FunFam" id="2.60.34.10:FF:000056">
    <property type="entry name" value="Protein CBG18239"/>
    <property type="match status" value="1"/>
</dbReference>
<reference evidence="5 6" key="1">
    <citation type="submission" date="2018-11" db="EMBL/GenBank/DDBJ databases">
        <authorList>
            <consortium name="Pathogen Informatics"/>
        </authorList>
    </citation>
    <scope>NUCLEOTIDE SEQUENCE [LARGE SCALE GENOMIC DNA]</scope>
</reference>
<dbReference type="AlphaFoldDB" id="A0A3P6QJW4"/>
<dbReference type="InterPro" id="IPR029048">
    <property type="entry name" value="HSP70_C_sf"/>
</dbReference>
<dbReference type="Gene3D" id="1.20.1270.10">
    <property type="match status" value="1"/>
</dbReference>
<dbReference type="PANTHER" id="PTHR19375">
    <property type="entry name" value="HEAT SHOCK PROTEIN 70KDA"/>
    <property type="match status" value="1"/>
</dbReference>
<keyword evidence="3" id="KW-0067">ATP-binding</keyword>
<feature type="region of interest" description="Disordered" evidence="4">
    <location>
        <begin position="1"/>
        <end position="20"/>
    </location>
</feature>
<evidence type="ECO:0000256" key="4">
    <source>
        <dbReference type="SAM" id="MobiDB-lite"/>
    </source>
</evidence>
<gene>
    <name evidence="5" type="ORF">DILT_LOCUS1853</name>
</gene>
<feature type="region of interest" description="Disordered" evidence="4">
    <location>
        <begin position="129"/>
        <end position="162"/>
    </location>
</feature>
<keyword evidence="6" id="KW-1185">Reference proteome</keyword>
<proteinExistence type="inferred from homology"/>
<dbReference type="InterPro" id="IPR013126">
    <property type="entry name" value="Hsp_70_fam"/>
</dbReference>
<evidence type="ECO:0000313" key="5">
    <source>
        <dbReference type="EMBL" id="VDK51506.1"/>
    </source>
</evidence>
<dbReference type="Gene3D" id="2.60.34.10">
    <property type="entry name" value="Substrate Binding Domain Of DNAk, Chain A, domain 1"/>
    <property type="match status" value="1"/>
</dbReference>
<dbReference type="EMBL" id="UYRU01015835">
    <property type="protein sequence ID" value="VDK51506.1"/>
    <property type="molecule type" value="Genomic_DNA"/>
</dbReference>
<dbReference type="GO" id="GO:0140662">
    <property type="term" value="F:ATP-dependent protein folding chaperone"/>
    <property type="evidence" value="ECO:0007669"/>
    <property type="project" value="InterPro"/>
</dbReference>
<evidence type="ECO:0008006" key="7">
    <source>
        <dbReference type="Google" id="ProtNLM"/>
    </source>
</evidence>
<feature type="compositionally biased region" description="Gly residues" evidence="4">
    <location>
        <begin position="130"/>
        <end position="155"/>
    </location>
</feature>
<keyword evidence="2" id="KW-0547">Nucleotide-binding</keyword>
<evidence type="ECO:0000256" key="3">
    <source>
        <dbReference type="ARBA" id="ARBA00022840"/>
    </source>
</evidence>
<dbReference type="SUPFAM" id="SSF100920">
    <property type="entry name" value="Heat shock protein 70kD (HSP70), peptide-binding domain"/>
    <property type="match status" value="1"/>
</dbReference>
<protein>
    <recommendedName>
        <fullName evidence="7">Heat shock protein 70</fullName>
    </recommendedName>
</protein>
<accession>A0A3P6QJW4</accession>
<dbReference type="OrthoDB" id="6151140at2759"/>
<comment type="similarity">
    <text evidence="1">Belongs to the heat shock protein 70 family.</text>
</comment>
<dbReference type="SUPFAM" id="SSF100934">
    <property type="entry name" value="Heat shock protein 70kD (HSP70), C-terminal subdomain"/>
    <property type="match status" value="1"/>
</dbReference>
<evidence type="ECO:0000313" key="6">
    <source>
        <dbReference type="Proteomes" id="UP000281553"/>
    </source>
</evidence>
<dbReference type="FunFam" id="1.20.1270.10:FF:000003">
    <property type="entry name" value="heat shock cognate 71 kDa protein-like"/>
    <property type="match status" value="1"/>
</dbReference>
<dbReference type="Proteomes" id="UP000281553">
    <property type="component" value="Unassembled WGS sequence"/>
</dbReference>
<evidence type="ECO:0000256" key="1">
    <source>
        <dbReference type="ARBA" id="ARBA00007381"/>
    </source>
</evidence>
<dbReference type="InterPro" id="IPR029047">
    <property type="entry name" value="HSP70_peptide-bd_sf"/>
</dbReference>
<organism evidence="5 6">
    <name type="scientific">Dibothriocephalus latus</name>
    <name type="common">Fish tapeworm</name>
    <name type="synonym">Diphyllobothrium latum</name>
    <dbReference type="NCBI Taxonomy" id="60516"/>
    <lineage>
        <taxon>Eukaryota</taxon>
        <taxon>Metazoa</taxon>
        <taxon>Spiralia</taxon>
        <taxon>Lophotrochozoa</taxon>
        <taxon>Platyhelminthes</taxon>
        <taxon>Cestoda</taxon>
        <taxon>Eucestoda</taxon>
        <taxon>Diphyllobothriidea</taxon>
        <taxon>Diphyllobothriidae</taxon>
        <taxon>Dibothriocephalus</taxon>
    </lineage>
</organism>
<feature type="compositionally biased region" description="Polar residues" evidence="4">
    <location>
        <begin position="11"/>
        <end position="20"/>
    </location>
</feature>
<name>A0A3P6QJW4_DIBLA</name>
<dbReference type="Pfam" id="PF00012">
    <property type="entry name" value="HSP70"/>
    <property type="match status" value="1"/>
</dbReference>
<evidence type="ECO:0000256" key="2">
    <source>
        <dbReference type="ARBA" id="ARBA00022741"/>
    </source>
</evidence>
<sequence>MNVSAVDKSTGKQNKITITNDKGRLSKEEIERMVNDAEKFRAEDEGQRERVAAKNALESYAYSMKSTVEEEKVKEKIPEDDRKKIVEKCEETIKWLDGNQQADKEEYEHRQKELESVCNPIITKMYQAGGMPGGDMPGGMPGGMPGAGAGAGGRGPTIEEVD</sequence>
<dbReference type="GO" id="GO:0005524">
    <property type="term" value="F:ATP binding"/>
    <property type="evidence" value="ECO:0007669"/>
    <property type="project" value="UniProtKB-KW"/>
</dbReference>